<evidence type="ECO:0000256" key="4">
    <source>
        <dbReference type="ARBA" id="ARBA00023242"/>
    </source>
</evidence>
<sequence length="315" mass="35360">MGVIQRVVKPRNSRSKRALEKREPKNIENTKQCLFFVGKKASEEMRRCLRDLYSLRKHHSLHLSRKHPDMAPCVDILPVERLGQKHDASLFCYVARTKKHQNNMVIGRMFNHHLLDLIEVDVSDFRSLAKFNNPKGAEGTKPCLTFAGPGWEDDAALRTLKSLLLDLFRGVEATAVRLQGFELALQFVAVDSKTVLMRGYSIHLKKSGLRTPRIELDLIGPCMTLHLQRSRLASDDLMKRACRQPKQVKANRVKNISKDVFGSRLGRIHMTSQDLGGLQTRKLKGLKKVEDRDGADGGSGGGGGGGGEEEQMELE</sequence>
<proteinExistence type="inferred from homology"/>
<dbReference type="PROSITE" id="PS50833">
    <property type="entry name" value="BRIX"/>
    <property type="match status" value="1"/>
</dbReference>
<dbReference type="InterPro" id="IPR039770">
    <property type="entry name" value="Rpf2"/>
</dbReference>
<evidence type="ECO:0000256" key="5">
    <source>
        <dbReference type="ARBA" id="ARBA00030889"/>
    </source>
</evidence>
<comment type="caution">
    <text evidence="9">The sequence shown here is derived from an EMBL/GenBank/DDBJ whole genome shotgun (WGS) entry which is preliminary data.</text>
</comment>
<evidence type="ECO:0000313" key="10">
    <source>
        <dbReference type="Proteomes" id="UP001487740"/>
    </source>
</evidence>
<comment type="similarity">
    <text evidence="2 6">Belongs to the RPF2 family.</text>
</comment>
<evidence type="ECO:0000313" key="9">
    <source>
        <dbReference type="EMBL" id="KAK8373038.1"/>
    </source>
</evidence>
<evidence type="ECO:0000256" key="2">
    <source>
        <dbReference type="ARBA" id="ARBA00010782"/>
    </source>
</evidence>
<feature type="domain" description="Brix" evidence="8">
    <location>
        <begin position="31"/>
        <end position="236"/>
    </location>
</feature>
<dbReference type="PANTHER" id="PTHR12728:SF0">
    <property type="entry name" value="RIBOSOME PRODUCTION FACTOR 2 HOMOLOG"/>
    <property type="match status" value="1"/>
</dbReference>
<dbReference type="Pfam" id="PF04427">
    <property type="entry name" value="Brix"/>
    <property type="match status" value="1"/>
</dbReference>
<name>A0AAW0SD41_SCYPA</name>
<evidence type="ECO:0000256" key="7">
    <source>
        <dbReference type="SAM" id="MobiDB-lite"/>
    </source>
</evidence>
<dbReference type="GO" id="GO:0000463">
    <property type="term" value="P:maturation of LSU-rRNA from tricistronic rRNA transcript (SSU-rRNA, 5.8S rRNA, LSU-rRNA)"/>
    <property type="evidence" value="ECO:0007669"/>
    <property type="project" value="TreeGrafter"/>
</dbReference>
<reference evidence="9 10" key="1">
    <citation type="submission" date="2023-03" db="EMBL/GenBank/DDBJ databases">
        <title>High-quality genome of Scylla paramamosain provides insights in environmental adaptation.</title>
        <authorList>
            <person name="Zhang L."/>
        </authorList>
    </citation>
    <scope>NUCLEOTIDE SEQUENCE [LARGE SCALE GENOMIC DNA]</scope>
    <source>
        <strain evidence="9">LZ_2023a</strain>
        <tissue evidence="9">Muscle</tissue>
    </source>
</reference>
<feature type="region of interest" description="Disordered" evidence="7">
    <location>
        <begin position="282"/>
        <end position="315"/>
    </location>
</feature>
<gene>
    <name evidence="9" type="ORF">O3P69_018946</name>
</gene>
<accession>A0AAW0SD41</accession>
<dbReference type="Proteomes" id="UP001487740">
    <property type="component" value="Unassembled WGS sequence"/>
</dbReference>
<keyword evidence="10" id="KW-1185">Reference proteome</keyword>
<evidence type="ECO:0000256" key="1">
    <source>
        <dbReference type="ARBA" id="ARBA00004604"/>
    </source>
</evidence>
<evidence type="ECO:0000256" key="3">
    <source>
        <dbReference type="ARBA" id="ARBA00020387"/>
    </source>
</evidence>
<dbReference type="GO" id="GO:0005730">
    <property type="term" value="C:nucleolus"/>
    <property type="evidence" value="ECO:0007669"/>
    <property type="project" value="UniProtKB-SubCell"/>
</dbReference>
<dbReference type="SMART" id="SM00879">
    <property type="entry name" value="Brix"/>
    <property type="match status" value="1"/>
</dbReference>
<keyword evidence="4 6" id="KW-0539">Nucleus</keyword>
<dbReference type="AlphaFoldDB" id="A0AAW0SD41"/>
<evidence type="ECO:0000256" key="6">
    <source>
        <dbReference type="RuleBase" id="RU367086"/>
    </source>
</evidence>
<dbReference type="GO" id="GO:0019843">
    <property type="term" value="F:rRNA binding"/>
    <property type="evidence" value="ECO:0007669"/>
    <property type="project" value="UniProtKB-UniRule"/>
</dbReference>
<dbReference type="GO" id="GO:0000027">
    <property type="term" value="P:ribosomal large subunit assembly"/>
    <property type="evidence" value="ECO:0007669"/>
    <property type="project" value="InterPro"/>
</dbReference>
<organism evidence="9 10">
    <name type="scientific">Scylla paramamosain</name>
    <name type="common">Mud crab</name>
    <dbReference type="NCBI Taxonomy" id="85552"/>
    <lineage>
        <taxon>Eukaryota</taxon>
        <taxon>Metazoa</taxon>
        <taxon>Ecdysozoa</taxon>
        <taxon>Arthropoda</taxon>
        <taxon>Crustacea</taxon>
        <taxon>Multicrustacea</taxon>
        <taxon>Malacostraca</taxon>
        <taxon>Eumalacostraca</taxon>
        <taxon>Eucarida</taxon>
        <taxon>Decapoda</taxon>
        <taxon>Pleocyemata</taxon>
        <taxon>Brachyura</taxon>
        <taxon>Eubrachyura</taxon>
        <taxon>Portunoidea</taxon>
        <taxon>Portunidae</taxon>
        <taxon>Portuninae</taxon>
        <taxon>Scylla</taxon>
    </lineage>
</organism>
<comment type="subcellular location">
    <subcellularLocation>
        <location evidence="1 6">Nucleus</location>
        <location evidence="1 6">Nucleolus</location>
    </subcellularLocation>
</comment>
<feature type="compositionally biased region" description="Gly residues" evidence="7">
    <location>
        <begin position="296"/>
        <end position="306"/>
    </location>
</feature>
<dbReference type="PANTHER" id="PTHR12728">
    <property type="entry name" value="BRIX DOMAIN CONTAINING PROTEIN"/>
    <property type="match status" value="1"/>
</dbReference>
<dbReference type="InterPro" id="IPR007109">
    <property type="entry name" value="Brix"/>
</dbReference>
<evidence type="ECO:0000259" key="8">
    <source>
        <dbReference type="PROSITE" id="PS50833"/>
    </source>
</evidence>
<protein>
    <recommendedName>
        <fullName evidence="3 6">Ribosome production factor 2 homolog</fullName>
    </recommendedName>
    <alternativeName>
        <fullName evidence="5 6">Ribosome biogenesis protein RPF2 homolog</fullName>
    </alternativeName>
</protein>
<dbReference type="EMBL" id="JARAKH010001405">
    <property type="protein sequence ID" value="KAK8373038.1"/>
    <property type="molecule type" value="Genomic_DNA"/>
</dbReference>